<evidence type="ECO:0000256" key="2">
    <source>
        <dbReference type="ARBA" id="ARBA00023002"/>
    </source>
</evidence>
<dbReference type="EC" id="1.1.1.47" evidence="8"/>
<feature type="transmembrane region" description="Helical" evidence="5">
    <location>
        <begin position="318"/>
        <end position="334"/>
    </location>
</feature>
<dbReference type="InterPro" id="IPR020904">
    <property type="entry name" value="Sc_DH/Rdtase_CS"/>
</dbReference>
<dbReference type="GO" id="GO:0016020">
    <property type="term" value="C:membrane"/>
    <property type="evidence" value="ECO:0007669"/>
    <property type="project" value="TreeGrafter"/>
</dbReference>
<proteinExistence type="inferred from homology"/>
<name>A0AAJ5D3C3_PANPU</name>
<dbReference type="EMBL" id="CP010310">
    <property type="protein sequence ID" value="AJC22383.1"/>
    <property type="molecule type" value="Genomic_DNA"/>
</dbReference>
<evidence type="ECO:0000313" key="9">
    <source>
        <dbReference type="Proteomes" id="UP000035086"/>
    </source>
</evidence>
<dbReference type="KEGG" id="ppul:RO07_21280"/>
<evidence type="ECO:0000256" key="1">
    <source>
        <dbReference type="ARBA" id="ARBA00006484"/>
    </source>
</evidence>
<dbReference type="InterPro" id="IPR036291">
    <property type="entry name" value="NAD(P)-bd_dom_sf"/>
</dbReference>
<dbReference type="PRINTS" id="PR00080">
    <property type="entry name" value="SDRFAMILY"/>
</dbReference>
<keyword evidence="5" id="KW-1133">Transmembrane helix</keyword>
<dbReference type="PRINTS" id="PR00081">
    <property type="entry name" value="GDHRDH"/>
</dbReference>
<dbReference type="PANTHER" id="PTHR44196:SF1">
    <property type="entry name" value="DEHYDROGENASE_REDUCTASE SDR FAMILY MEMBER 7B"/>
    <property type="match status" value="1"/>
</dbReference>
<dbReference type="Proteomes" id="UP000254589">
    <property type="component" value="Unassembled WGS sequence"/>
</dbReference>
<dbReference type="AlphaFoldDB" id="A0AAJ5D3C3"/>
<feature type="domain" description="Ketoreductase" evidence="6">
    <location>
        <begin position="11"/>
        <end position="195"/>
    </location>
</feature>
<feature type="compositionally biased region" description="Basic and acidic residues" evidence="4">
    <location>
        <begin position="272"/>
        <end position="293"/>
    </location>
</feature>
<accession>A0AAJ5D3C3</accession>
<reference evidence="8 10" key="3">
    <citation type="submission" date="2018-06" db="EMBL/GenBank/DDBJ databases">
        <authorList>
            <consortium name="Pathogen Informatics"/>
            <person name="Doyle S."/>
        </authorList>
    </citation>
    <scope>NUCLEOTIDE SEQUENCE [LARGE SCALE GENOMIC DNA]</scope>
    <source>
        <strain evidence="8 10">NCTC13159</strain>
    </source>
</reference>
<dbReference type="Gene3D" id="3.40.50.720">
    <property type="entry name" value="NAD(P)-binding Rossmann-like Domain"/>
    <property type="match status" value="1"/>
</dbReference>
<dbReference type="InterPro" id="IPR057326">
    <property type="entry name" value="KR_dom"/>
</dbReference>
<feature type="region of interest" description="Disordered" evidence="4">
    <location>
        <begin position="270"/>
        <end position="293"/>
    </location>
</feature>
<dbReference type="Pfam" id="PF00106">
    <property type="entry name" value="adh_short"/>
    <property type="match status" value="1"/>
</dbReference>
<keyword evidence="9" id="KW-1185">Reference proteome</keyword>
<dbReference type="PANTHER" id="PTHR44196">
    <property type="entry name" value="DEHYDROGENASE/REDUCTASE SDR FAMILY MEMBER 7B"/>
    <property type="match status" value="1"/>
</dbReference>
<gene>
    <name evidence="8" type="ORF">NCTC13159_05108</name>
    <name evidence="7" type="ORF">RO07_21280</name>
</gene>
<evidence type="ECO:0000313" key="7">
    <source>
        <dbReference type="EMBL" id="AJC22383.1"/>
    </source>
</evidence>
<dbReference type="PROSITE" id="PS00061">
    <property type="entry name" value="ADH_SHORT"/>
    <property type="match status" value="1"/>
</dbReference>
<dbReference type="RefSeq" id="WP_039411207.1">
    <property type="nucleotide sequence ID" value="NZ_CP010310.2"/>
</dbReference>
<evidence type="ECO:0000313" key="10">
    <source>
        <dbReference type="Proteomes" id="UP000254589"/>
    </source>
</evidence>
<dbReference type="EMBL" id="UGSJ01000002">
    <property type="protein sequence ID" value="SUD95636.1"/>
    <property type="molecule type" value="Genomic_DNA"/>
</dbReference>
<keyword evidence="5" id="KW-0812">Transmembrane</keyword>
<reference evidence="7" key="2">
    <citation type="submission" date="2016-11" db="EMBL/GenBank/DDBJ databases">
        <title>Complete Genome Sequencing of Pandoraea pulmonicola DSM 16583.</title>
        <authorList>
            <person name="Chan K.-G."/>
        </authorList>
    </citation>
    <scope>NUCLEOTIDE SEQUENCE</scope>
    <source>
        <strain evidence="7">DSM 16583</strain>
    </source>
</reference>
<evidence type="ECO:0000256" key="3">
    <source>
        <dbReference type="RuleBase" id="RU000363"/>
    </source>
</evidence>
<keyword evidence="2 8" id="KW-0560">Oxidoreductase</keyword>
<keyword evidence="5" id="KW-0472">Membrane</keyword>
<dbReference type="InterPro" id="IPR002347">
    <property type="entry name" value="SDR_fam"/>
</dbReference>
<dbReference type="Proteomes" id="UP000035086">
    <property type="component" value="Chromosome"/>
</dbReference>
<evidence type="ECO:0000256" key="5">
    <source>
        <dbReference type="SAM" id="Phobius"/>
    </source>
</evidence>
<dbReference type="GO" id="GO:0047936">
    <property type="term" value="F:glucose 1-dehydrogenase [NAD(P)+] activity"/>
    <property type="evidence" value="ECO:0007669"/>
    <property type="project" value="UniProtKB-EC"/>
</dbReference>
<dbReference type="SUPFAM" id="SSF51735">
    <property type="entry name" value="NAD(P)-binding Rossmann-fold domains"/>
    <property type="match status" value="1"/>
</dbReference>
<evidence type="ECO:0000259" key="6">
    <source>
        <dbReference type="SMART" id="SM00822"/>
    </source>
</evidence>
<sequence length="343" mass="36966">MSYRLKPLSEQTIVITGATSGVGLVTARKAARRGAKLMLVARNQVALEQLCEEIREQGGQAIPVTADVCDVEQVRNVAVKAIEAFGEIDTWVNNAGVSIFGAASDVPLEDQRKLFDTNYWGVVHGSLVAAEYLRGKQDGLGGAIVNMGSEASDAPIALQAAYVASKHAVKGFTDSLRLELESAQAPVSVTLIKPAALDTMFVKHAKNYLDVEPKLPPPIYDPELAADAILHAAAHPHRDLFVGAAAKVMSSSAYHMPGLFDRMASNLFSRTQRTDKPPRPREENALHEPGRDMQERAGMEGVVFRSCPYTAMAKRPRLSGALAVGATVIAYAALSRMRKQPTH</sequence>
<comment type="similarity">
    <text evidence="1 3">Belongs to the short-chain dehydrogenases/reductases (SDR) family.</text>
</comment>
<dbReference type="SMART" id="SM00822">
    <property type="entry name" value="PKS_KR"/>
    <property type="match status" value="1"/>
</dbReference>
<reference evidence="9" key="1">
    <citation type="submission" date="2014-12" db="EMBL/GenBank/DDBJ databases">
        <title>Complete Genome Sequencing of Pandoraea pulmonicola DSM 16583.</title>
        <authorList>
            <person name="Chan K.-G."/>
        </authorList>
    </citation>
    <scope>NUCLEOTIDE SEQUENCE [LARGE SCALE GENOMIC DNA]</scope>
    <source>
        <strain evidence="9">DSM 16583</strain>
    </source>
</reference>
<organism evidence="8 10">
    <name type="scientific">Pandoraea pulmonicola</name>
    <dbReference type="NCBI Taxonomy" id="93221"/>
    <lineage>
        <taxon>Bacteria</taxon>
        <taxon>Pseudomonadati</taxon>
        <taxon>Pseudomonadota</taxon>
        <taxon>Betaproteobacteria</taxon>
        <taxon>Burkholderiales</taxon>
        <taxon>Burkholderiaceae</taxon>
        <taxon>Pandoraea</taxon>
    </lineage>
</organism>
<protein>
    <submittedName>
        <fullName evidence="8">Glucose 1-dehydrogenase</fullName>
        <ecNumber evidence="8">1.1.1.47</ecNumber>
    </submittedName>
    <submittedName>
        <fullName evidence="7">Short-chain dehydrogenase</fullName>
    </submittedName>
</protein>
<dbReference type="NCBIfam" id="NF005495">
    <property type="entry name" value="PRK07109.1"/>
    <property type="match status" value="1"/>
</dbReference>
<evidence type="ECO:0000256" key="4">
    <source>
        <dbReference type="SAM" id="MobiDB-lite"/>
    </source>
</evidence>
<evidence type="ECO:0000313" key="8">
    <source>
        <dbReference type="EMBL" id="SUD95636.1"/>
    </source>
</evidence>